<comment type="similarity">
    <text evidence="1">Belongs to the YoeB family.</text>
</comment>
<dbReference type="NCBIfam" id="TIGR02116">
    <property type="entry name" value="toxin_Txe_YoeB"/>
    <property type="match status" value="1"/>
</dbReference>
<dbReference type="SUPFAM" id="SSF143011">
    <property type="entry name" value="RelE-like"/>
    <property type="match status" value="1"/>
</dbReference>
<dbReference type="RefSeq" id="WP_268058712.1">
    <property type="nucleotide sequence ID" value="NZ_JAPOHA010000010.1"/>
</dbReference>
<reference evidence="8 9" key="1">
    <citation type="submission" date="2022-11" db="EMBL/GenBank/DDBJ databases">
        <authorList>
            <person name="Caiyu Z."/>
        </authorList>
    </citation>
    <scope>NUCLEOTIDE SEQUENCE [LARGE SCALE GENOMIC DNA]</scope>
    <source>
        <strain evidence="8 9">YR-4</strain>
    </source>
</reference>
<accession>A0ABT4BXJ1</accession>
<keyword evidence="5" id="KW-0378">Hydrolase</keyword>
<comment type="caution">
    <text evidence="8">The sequence shown here is derived from an EMBL/GenBank/DDBJ whole genome shotgun (WGS) entry which is preliminary data.</text>
</comment>
<organism evidence="8 9">
    <name type="scientific">Caproiciproducens galactitolivorans</name>
    <dbReference type="NCBI Taxonomy" id="642589"/>
    <lineage>
        <taxon>Bacteria</taxon>
        <taxon>Bacillati</taxon>
        <taxon>Bacillota</taxon>
        <taxon>Clostridia</taxon>
        <taxon>Eubacteriales</taxon>
        <taxon>Acutalibacteraceae</taxon>
        <taxon>Caproiciproducens</taxon>
    </lineage>
</organism>
<dbReference type="Proteomes" id="UP001082703">
    <property type="component" value="Unassembled WGS sequence"/>
</dbReference>
<evidence type="ECO:0000256" key="1">
    <source>
        <dbReference type="ARBA" id="ARBA00008172"/>
    </source>
</evidence>
<keyword evidence="2" id="KW-1277">Toxin-antitoxin system</keyword>
<dbReference type="PANTHER" id="PTHR38039">
    <property type="entry name" value="TOXIN YOEB"/>
    <property type="match status" value="1"/>
</dbReference>
<dbReference type="InterPro" id="IPR009614">
    <property type="entry name" value="YoeB_toxin"/>
</dbReference>
<keyword evidence="9" id="KW-1185">Reference proteome</keyword>
<name>A0ABT4BXJ1_9FIRM</name>
<protein>
    <recommendedName>
        <fullName evidence="7">Endoribonuclease YoeB</fullName>
    </recommendedName>
    <alternativeName>
        <fullName evidence="6">Putative mRNA interferase YoeB</fullName>
    </alternativeName>
</protein>
<dbReference type="Gene3D" id="3.30.2310.20">
    <property type="entry name" value="RelE-like"/>
    <property type="match status" value="1"/>
</dbReference>
<evidence type="ECO:0000313" key="8">
    <source>
        <dbReference type="EMBL" id="MCY1714656.1"/>
    </source>
</evidence>
<sequence length="89" mass="10393">MNSLIFLPEAWDDYIYWQENDKKTLRRINLLLQDISRSAFVGIGKPEPLQGNLSGWWSRRIDDTNRIVYRVQGDGKIEIAQCKGHYSGH</sequence>
<gene>
    <name evidence="8" type="ORF">OUY18_10360</name>
</gene>
<evidence type="ECO:0000256" key="3">
    <source>
        <dbReference type="ARBA" id="ARBA00022722"/>
    </source>
</evidence>
<keyword evidence="3" id="KW-0540">Nuclease</keyword>
<evidence type="ECO:0000256" key="7">
    <source>
        <dbReference type="ARBA" id="ARBA00050056"/>
    </source>
</evidence>
<keyword evidence="4" id="KW-0255">Endonuclease</keyword>
<evidence type="ECO:0000256" key="2">
    <source>
        <dbReference type="ARBA" id="ARBA00022649"/>
    </source>
</evidence>
<evidence type="ECO:0000256" key="5">
    <source>
        <dbReference type="ARBA" id="ARBA00022801"/>
    </source>
</evidence>
<dbReference type="InterPro" id="IPR035093">
    <property type="entry name" value="RelE/ParE_toxin_dom_sf"/>
</dbReference>
<evidence type="ECO:0000256" key="6">
    <source>
        <dbReference type="ARBA" id="ARBA00030388"/>
    </source>
</evidence>
<evidence type="ECO:0000256" key="4">
    <source>
        <dbReference type="ARBA" id="ARBA00022759"/>
    </source>
</evidence>
<dbReference type="PANTHER" id="PTHR38039:SF1">
    <property type="entry name" value="TOXIN YOEB"/>
    <property type="match status" value="1"/>
</dbReference>
<proteinExistence type="inferred from homology"/>
<evidence type="ECO:0000313" key="9">
    <source>
        <dbReference type="Proteomes" id="UP001082703"/>
    </source>
</evidence>
<dbReference type="EMBL" id="JAPOHA010000010">
    <property type="protein sequence ID" value="MCY1714656.1"/>
    <property type="molecule type" value="Genomic_DNA"/>
</dbReference>
<dbReference type="Pfam" id="PF06769">
    <property type="entry name" value="YoeB_toxin"/>
    <property type="match status" value="1"/>
</dbReference>